<accession>F6TC56</accession>
<feature type="chain" id="PRO_5003347193" evidence="1">
    <location>
        <begin position="24"/>
        <end position="271"/>
    </location>
</feature>
<reference evidence="2" key="2">
    <citation type="journal article" date="2008" name="Genome Biol.">
        <title>Improved genome assembly and evidence-based global gene model set for the chordate Ciona intestinalis: new insight into intron and operon populations.</title>
        <authorList>
            <person name="Satou Y."/>
            <person name="Mineta K."/>
            <person name="Ogasawara M."/>
            <person name="Sasakura Y."/>
            <person name="Shoguchi E."/>
            <person name="Ueno K."/>
            <person name="Yamada L."/>
            <person name="Matsumoto J."/>
            <person name="Wasserscheid J."/>
            <person name="Dewar K."/>
            <person name="Wiley G.B."/>
            <person name="Macmil S.L."/>
            <person name="Roe B.A."/>
            <person name="Zeller R.W."/>
            <person name="Hastings K.E."/>
            <person name="Lemaire P."/>
            <person name="Lindquist E."/>
            <person name="Endo T."/>
            <person name="Hotta K."/>
            <person name="Inaba K."/>
        </authorList>
    </citation>
    <scope>NUCLEOTIDE SEQUENCE [LARGE SCALE GENOMIC DNA]</scope>
    <source>
        <strain evidence="2">wild type</strain>
    </source>
</reference>
<evidence type="ECO:0000313" key="3">
    <source>
        <dbReference type="Proteomes" id="UP000008144"/>
    </source>
</evidence>
<reference evidence="2" key="4">
    <citation type="submission" date="2025-09" db="UniProtKB">
        <authorList>
            <consortium name="Ensembl"/>
        </authorList>
    </citation>
    <scope>IDENTIFICATION</scope>
</reference>
<organism evidence="2 3">
    <name type="scientific">Ciona intestinalis</name>
    <name type="common">Transparent sea squirt</name>
    <name type="synonym">Ascidia intestinalis</name>
    <dbReference type="NCBI Taxonomy" id="7719"/>
    <lineage>
        <taxon>Eukaryota</taxon>
        <taxon>Metazoa</taxon>
        <taxon>Chordata</taxon>
        <taxon>Tunicata</taxon>
        <taxon>Ascidiacea</taxon>
        <taxon>Phlebobranchia</taxon>
        <taxon>Cionidae</taxon>
        <taxon>Ciona</taxon>
    </lineage>
</organism>
<dbReference type="HOGENOM" id="CLU_066566_0_0_1"/>
<dbReference type="OMA" id="CLRECNR"/>
<reference evidence="2" key="3">
    <citation type="submission" date="2025-08" db="UniProtKB">
        <authorList>
            <consortium name="Ensembl"/>
        </authorList>
    </citation>
    <scope>IDENTIFICATION</scope>
</reference>
<proteinExistence type="predicted"/>
<evidence type="ECO:0000256" key="1">
    <source>
        <dbReference type="SAM" id="SignalP"/>
    </source>
</evidence>
<evidence type="ECO:0000313" key="2">
    <source>
        <dbReference type="Ensembl" id="ENSCINP00000022013.2"/>
    </source>
</evidence>
<dbReference type="Proteomes" id="UP000008144">
    <property type="component" value="Chromosome 2"/>
</dbReference>
<feature type="signal peptide" evidence="1">
    <location>
        <begin position="1"/>
        <end position="23"/>
    </location>
</feature>
<dbReference type="InParanoid" id="F6TC56"/>
<name>F6TC56_CIOIN</name>
<reference evidence="3" key="1">
    <citation type="journal article" date="2002" name="Science">
        <title>The draft genome of Ciona intestinalis: insights into chordate and vertebrate origins.</title>
        <authorList>
            <person name="Dehal P."/>
            <person name="Satou Y."/>
            <person name="Campbell R.K."/>
            <person name="Chapman J."/>
            <person name="Degnan B."/>
            <person name="De Tomaso A."/>
            <person name="Davidson B."/>
            <person name="Di Gregorio A."/>
            <person name="Gelpke M."/>
            <person name="Goodstein D.M."/>
            <person name="Harafuji N."/>
            <person name="Hastings K.E."/>
            <person name="Ho I."/>
            <person name="Hotta K."/>
            <person name="Huang W."/>
            <person name="Kawashima T."/>
            <person name="Lemaire P."/>
            <person name="Martinez D."/>
            <person name="Meinertzhagen I.A."/>
            <person name="Necula S."/>
            <person name="Nonaka M."/>
            <person name="Putnam N."/>
            <person name="Rash S."/>
            <person name="Saiga H."/>
            <person name="Satake M."/>
            <person name="Terry A."/>
            <person name="Yamada L."/>
            <person name="Wang H.G."/>
            <person name="Awazu S."/>
            <person name="Azumi K."/>
            <person name="Boore J."/>
            <person name="Branno M."/>
            <person name="Chin-Bow S."/>
            <person name="DeSantis R."/>
            <person name="Doyle S."/>
            <person name="Francino P."/>
            <person name="Keys D.N."/>
            <person name="Haga S."/>
            <person name="Hayashi H."/>
            <person name="Hino K."/>
            <person name="Imai K.S."/>
            <person name="Inaba K."/>
            <person name="Kano S."/>
            <person name="Kobayashi K."/>
            <person name="Kobayashi M."/>
            <person name="Lee B.I."/>
            <person name="Makabe K.W."/>
            <person name="Manohar C."/>
            <person name="Matassi G."/>
            <person name="Medina M."/>
            <person name="Mochizuki Y."/>
            <person name="Mount S."/>
            <person name="Morishita T."/>
            <person name="Miura S."/>
            <person name="Nakayama A."/>
            <person name="Nishizaka S."/>
            <person name="Nomoto H."/>
            <person name="Ohta F."/>
            <person name="Oishi K."/>
            <person name="Rigoutsos I."/>
            <person name="Sano M."/>
            <person name="Sasaki A."/>
            <person name="Sasakura Y."/>
            <person name="Shoguchi E."/>
            <person name="Shin-i T."/>
            <person name="Spagnuolo A."/>
            <person name="Stainier D."/>
            <person name="Suzuki M.M."/>
            <person name="Tassy O."/>
            <person name="Takatori N."/>
            <person name="Tokuoka M."/>
            <person name="Yagi K."/>
            <person name="Yoshizaki F."/>
            <person name="Wada S."/>
            <person name="Zhang C."/>
            <person name="Hyatt P.D."/>
            <person name="Larimer F."/>
            <person name="Detter C."/>
            <person name="Doggett N."/>
            <person name="Glavina T."/>
            <person name="Hawkins T."/>
            <person name="Richardson P."/>
            <person name="Lucas S."/>
            <person name="Kohara Y."/>
            <person name="Levine M."/>
            <person name="Satoh N."/>
            <person name="Rokhsar D.S."/>
        </authorList>
    </citation>
    <scope>NUCLEOTIDE SEQUENCE [LARGE SCALE GENOMIC DNA]</scope>
</reference>
<sequence length="271" mass="30515">MRLIMNVILTLDQLLSDIQVVHSTVLWRGDFKDISTKLFQRVPAKYHPDIIQRGEISAALCYAILQSYPGASVSNFRQFTDSQLIFTVEEKSFLVNDVESGKANQTLGSFLASLSENEKLDFSSFGTYRNIKRFIFTTDTSIGITKTQQEATKELPSQPEPEVKPTINKEVPVLSESSSCTEEDQTTDLFASVAYEDAAFLMDNKRFQEALTLLEQCTLKGEQCCVQLRISLCLRECNRRQEADKLLHSTIHDLKTKPPTSKKISLASSIV</sequence>
<dbReference type="Ensembl" id="ENSCINT00000022259.2">
    <property type="protein sequence ID" value="ENSCINP00000022013.2"/>
    <property type="gene ID" value="ENSCING00000011550.2"/>
</dbReference>
<dbReference type="GeneTree" id="ENSGT00390000017598"/>
<keyword evidence="1" id="KW-0732">Signal</keyword>
<dbReference type="EMBL" id="EAAA01001414">
    <property type="status" value="NOT_ANNOTATED_CDS"/>
    <property type="molecule type" value="Genomic_DNA"/>
</dbReference>
<dbReference type="AlphaFoldDB" id="F6TC56"/>
<protein>
    <submittedName>
        <fullName evidence="2">Uncharacterized protein</fullName>
    </submittedName>
</protein>
<keyword evidence="3" id="KW-1185">Reference proteome</keyword>